<dbReference type="Pfam" id="PF13692">
    <property type="entry name" value="Glyco_trans_1_4"/>
    <property type="match status" value="1"/>
</dbReference>
<protein>
    <submittedName>
        <fullName evidence="1">Glycosyltransferase</fullName>
    </submittedName>
</protein>
<dbReference type="PANTHER" id="PTHR12526:SF590">
    <property type="entry name" value="ALPHA-MALTOSE-1-PHOSPHATE SYNTHASE"/>
    <property type="match status" value="1"/>
</dbReference>
<dbReference type="SUPFAM" id="SSF53756">
    <property type="entry name" value="UDP-Glycosyltransferase/glycogen phosphorylase"/>
    <property type="match status" value="1"/>
</dbReference>
<accession>A0A832M2F4</accession>
<name>A0A832M2F4_9CYAN</name>
<reference evidence="1" key="1">
    <citation type="journal article" date="2020" name="mSystems">
        <title>Genome- and Community-Level Interaction Insights into Carbon Utilization and Element Cycling Functions of Hydrothermarchaeota in Hydrothermal Sediment.</title>
        <authorList>
            <person name="Zhou Z."/>
            <person name="Liu Y."/>
            <person name="Xu W."/>
            <person name="Pan J."/>
            <person name="Luo Z.H."/>
            <person name="Li M."/>
        </authorList>
    </citation>
    <scope>NUCLEOTIDE SEQUENCE [LARGE SCALE GENOMIC DNA]</scope>
    <source>
        <strain evidence="1">SpSt-402</strain>
    </source>
</reference>
<organism evidence="1">
    <name type="scientific">Oscillatoriales cyanobacterium SpSt-402</name>
    <dbReference type="NCBI Taxonomy" id="2282168"/>
    <lineage>
        <taxon>Bacteria</taxon>
        <taxon>Bacillati</taxon>
        <taxon>Cyanobacteriota</taxon>
        <taxon>Cyanophyceae</taxon>
        <taxon>Oscillatoriophycideae</taxon>
        <taxon>Oscillatoriales</taxon>
    </lineage>
</organism>
<dbReference type="Gene3D" id="3.40.50.2000">
    <property type="entry name" value="Glycogen Phosphorylase B"/>
    <property type="match status" value="1"/>
</dbReference>
<keyword evidence="1" id="KW-0808">Transferase</keyword>
<sequence length="347" mass="38867">MHWTVAAPFIHNPDVDGNWLIPYIPGDRHQFSVIPHSEPLANWHNKSLSVTSYRQWLRYLDQAKEAVNQTRGGVITVFPQLASAVGIHQQIARKQVPIVAWLFNVGICYPGIRRRLAQISLKNVSHFVVHTRRECEIYSKWLGFPKERFEFIPYQSAEIPIIYEEDKTNPFIVAIGSAHRDFPTLFEVVEKLNLPTVVASGPRSLAGLSIPSQVQTPFGIGKQDCLRLAQEARINVIPLCPNELVTAAGQVTIVEAMRMGRAIIATRCNGAEDYIIHGETGLLVEPQSTEDLKQAIEMLWNDSSLRNRLGQAAQHYASENFSDEAVGRSLGKILNHLADSYSCETPP</sequence>
<comment type="caution">
    <text evidence="1">The sequence shown here is derived from an EMBL/GenBank/DDBJ whole genome shotgun (WGS) entry which is preliminary data.</text>
</comment>
<dbReference type="AlphaFoldDB" id="A0A832M2F4"/>
<gene>
    <name evidence="1" type="ORF">ENR47_03235</name>
</gene>
<dbReference type="CDD" id="cd03801">
    <property type="entry name" value="GT4_PimA-like"/>
    <property type="match status" value="1"/>
</dbReference>
<dbReference type="PANTHER" id="PTHR12526">
    <property type="entry name" value="GLYCOSYLTRANSFERASE"/>
    <property type="match status" value="1"/>
</dbReference>
<proteinExistence type="predicted"/>
<dbReference type="EMBL" id="DSRD01000211">
    <property type="protein sequence ID" value="HGW93289.1"/>
    <property type="molecule type" value="Genomic_DNA"/>
</dbReference>
<dbReference type="GO" id="GO:0016757">
    <property type="term" value="F:glycosyltransferase activity"/>
    <property type="evidence" value="ECO:0007669"/>
    <property type="project" value="TreeGrafter"/>
</dbReference>
<evidence type="ECO:0000313" key="1">
    <source>
        <dbReference type="EMBL" id="HGW93289.1"/>
    </source>
</evidence>